<evidence type="ECO:0000259" key="4">
    <source>
        <dbReference type="Pfam" id="PF13193"/>
    </source>
</evidence>
<dbReference type="AlphaFoldDB" id="A0A8J7BXI9"/>
<comment type="similarity">
    <text evidence="1">Belongs to the ATP-dependent AMP-binding enzyme family.</text>
</comment>
<comment type="caution">
    <text evidence="5">The sequence shown here is derived from an EMBL/GenBank/DDBJ whole genome shotgun (WGS) entry which is preliminary data.</text>
</comment>
<dbReference type="InterPro" id="IPR042099">
    <property type="entry name" value="ANL_N_sf"/>
</dbReference>
<reference evidence="5" key="1">
    <citation type="submission" date="2020-09" db="EMBL/GenBank/DDBJ databases">
        <title>Iningainema tapete sp. nov. (Scytonemataceae, Cyanobacteria) from greenhouses in central Florida (USA) produces two types of nodularin with biosynthetic potential for microcystin-LR and anabaenopeptins.</title>
        <authorList>
            <person name="Berthold D.E."/>
            <person name="Lefler F.W."/>
            <person name="Huang I.-S."/>
            <person name="Abdulla H."/>
            <person name="Zimba P.V."/>
            <person name="Laughinghouse H.D. IV."/>
        </authorList>
    </citation>
    <scope>NUCLEOTIDE SEQUENCE</scope>
    <source>
        <strain evidence="5">BLCCT55</strain>
    </source>
</reference>
<evidence type="ECO:0000313" key="5">
    <source>
        <dbReference type="EMBL" id="MBD2773882.1"/>
    </source>
</evidence>
<dbReference type="Pfam" id="PF00501">
    <property type="entry name" value="AMP-binding"/>
    <property type="match status" value="1"/>
</dbReference>
<protein>
    <submittedName>
        <fullName evidence="5">2-succinylbenzoate--CoA ligase</fullName>
    </submittedName>
</protein>
<keyword evidence="6" id="KW-1185">Reference proteome</keyword>
<dbReference type="SUPFAM" id="SSF56801">
    <property type="entry name" value="Acetyl-CoA synthetase-like"/>
    <property type="match status" value="1"/>
</dbReference>
<dbReference type="Gene3D" id="3.30.300.30">
    <property type="match status" value="1"/>
</dbReference>
<feature type="domain" description="AMP-binding enzyme C-terminal" evidence="4">
    <location>
        <begin position="376"/>
        <end position="450"/>
    </location>
</feature>
<gene>
    <name evidence="5" type="ORF">ICL16_17830</name>
</gene>
<proteinExistence type="inferred from homology"/>
<dbReference type="Pfam" id="PF13193">
    <property type="entry name" value="AMP-binding_C"/>
    <property type="match status" value="1"/>
</dbReference>
<feature type="domain" description="AMP-dependent synthetase/ligase" evidence="3">
    <location>
        <begin position="111"/>
        <end position="331"/>
    </location>
</feature>
<evidence type="ECO:0000259" key="3">
    <source>
        <dbReference type="Pfam" id="PF00501"/>
    </source>
</evidence>
<dbReference type="Gene3D" id="3.40.50.12780">
    <property type="entry name" value="N-terminal domain of ligase-like"/>
    <property type="match status" value="1"/>
</dbReference>
<dbReference type="PROSITE" id="PS00455">
    <property type="entry name" value="AMP_BINDING"/>
    <property type="match status" value="1"/>
</dbReference>
<dbReference type="PANTHER" id="PTHR43201">
    <property type="entry name" value="ACYL-COA SYNTHETASE"/>
    <property type="match status" value="1"/>
</dbReference>
<sequence length="466" mass="52562">MKTPIEQLRKRSQENWLLGYEPLDFFTLTENFYQKLDNPIPQKILLVEPDPILFLAGFIAAYSRGHHVFLGNPAWGLFEWQQVFDLVAPDLVLGNCECAQQYHVSWRSHHRDHLSQPVNQTLNQASTLIMIPTGGSSGRIRFAMHTWQTLMASVEGFREYFQLSEVNSICVLPLHHVSGLMQFMRTFSSGGQLLILPFKELKIGKLANFAPQEFFISLVPTQLQSILSNFHIASWLSQCSTVLLGGAPAWSELLEKARFYHIRLAPAYGMTETASQIATLKPESFLNGTNGSYQILPHIDIKIYDEKGKSLDSQQIGRIAIYSPSLALGYYPELFSEHGVFYPDDVGFLDEKAALQIIGRSSDKIITGGENVFPSEIETAIRATGLVTDVFVIGKADNYWGQIISAVYVPINSDISSQDIRQAMVDKIAHFKIPKLWLEIKEIPINEQGKVNRQQIQELLSKQNAF</sequence>
<accession>A0A8J7BXI9</accession>
<dbReference type="InterPro" id="IPR025110">
    <property type="entry name" value="AMP-bd_C"/>
</dbReference>
<name>A0A8J7BXI9_9CYAN</name>
<evidence type="ECO:0000313" key="6">
    <source>
        <dbReference type="Proteomes" id="UP000629098"/>
    </source>
</evidence>
<dbReference type="Proteomes" id="UP000629098">
    <property type="component" value="Unassembled WGS sequence"/>
</dbReference>
<dbReference type="GO" id="GO:0006631">
    <property type="term" value="P:fatty acid metabolic process"/>
    <property type="evidence" value="ECO:0007669"/>
    <property type="project" value="TreeGrafter"/>
</dbReference>
<dbReference type="GO" id="GO:0031956">
    <property type="term" value="F:medium-chain fatty acid-CoA ligase activity"/>
    <property type="evidence" value="ECO:0007669"/>
    <property type="project" value="TreeGrafter"/>
</dbReference>
<dbReference type="InterPro" id="IPR000873">
    <property type="entry name" value="AMP-dep_synth/lig_dom"/>
</dbReference>
<keyword evidence="2 5" id="KW-0436">Ligase</keyword>
<dbReference type="EMBL" id="JACXAE010000061">
    <property type="protein sequence ID" value="MBD2773882.1"/>
    <property type="molecule type" value="Genomic_DNA"/>
</dbReference>
<dbReference type="InterPro" id="IPR045851">
    <property type="entry name" value="AMP-bd_C_sf"/>
</dbReference>
<evidence type="ECO:0000256" key="1">
    <source>
        <dbReference type="ARBA" id="ARBA00006432"/>
    </source>
</evidence>
<organism evidence="5 6">
    <name type="scientific">Iningainema tapete BLCC-T55</name>
    <dbReference type="NCBI Taxonomy" id="2748662"/>
    <lineage>
        <taxon>Bacteria</taxon>
        <taxon>Bacillati</taxon>
        <taxon>Cyanobacteriota</taxon>
        <taxon>Cyanophyceae</taxon>
        <taxon>Nostocales</taxon>
        <taxon>Scytonemataceae</taxon>
        <taxon>Iningainema tapete</taxon>
    </lineage>
</organism>
<dbReference type="PANTHER" id="PTHR43201:SF5">
    <property type="entry name" value="MEDIUM-CHAIN ACYL-COA LIGASE ACSF2, MITOCHONDRIAL"/>
    <property type="match status" value="1"/>
</dbReference>
<dbReference type="InterPro" id="IPR020845">
    <property type="entry name" value="AMP-binding_CS"/>
</dbReference>
<evidence type="ECO:0000256" key="2">
    <source>
        <dbReference type="ARBA" id="ARBA00022598"/>
    </source>
</evidence>
<dbReference type="RefSeq" id="WP_190830195.1">
    <property type="nucleotide sequence ID" value="NZ_CAWPPI010000061.1"/>
</dbReference>